<feature type="transmembrane region" description="Helical" evidence="2">
    <location>
        <begin position="281"/>
        <end position="306"/>
    </location>
</feature>
<organism evidence="3 4">
    <name type="scientific">Neorhodopirellula lusitana</name>
    <dbReference type="NCBI Taxonomy" id="445327"/>
    <lineage>
        <taxon>Bacteria</taxon>
        <taxon>Pseudomonadati</taxon>
        <taxon>Planctomycetota</taxon>
        <taxon>Planctomycetia</taxon>
        <taxon>Pirellulales</taxon>
        <taxon>Pirellulaceae</taxon>
        <taxon>Neorhodopirellula</taxon>
    </lineage>
</organism>
<dbReference type="RefSeq" id="WP_283432369.1">
    <property type="nucleotide sequence ID" value="NZ_FXUG01000004.1"/>
</dbReference>
<keyword evidence="4" id="KW-1185">Reference proteome</keyword>
<keyword evidence="1" id="KW-0802">TPR repeat</keyword>
<proteinExistence type="predicted"/>
<feature type="repeat" description="TPR" evidence="1">
    <location>
        <begin position="189"/>
        <end position="222"/>
    </location>
</feature>
<feature type="repeat" description="TPR" evidence="1">
    <location>
        <begin position="87"/>
        <end position="120"/>
    </location>
</feature>
<evidence type="ECO:0000313" key="4">
    <source>
        <dbReference type="Proteomes" id="UP001158067"/>
    </source>
</evidence>
<feature type="repeat" description="TPR" evidence="1">
    <location>
        <begin position="121"/>
        <end position="154"/>
    </location>
</feature>
<name>A0ABY1PZF6_9BACT</name>
<dbReference type="Pfam" id="PF13432">
    <property type="entry name" value="TPR_16"/>
    <property type="match status" value="3"/>
</dbReference>
<feature type="transmembrane region" description="Helical" evidence="2">
    <location>
        <begin position="246"/>
        <end position="269"/>
    </location>
</feature>
<dbReference type="PANTHER" id="PTHR12558">
    <property type="entry name" value="CELL DIVISION CYCLE 16,23,27"/>
    <property type="match status" value="1"/>
</dbReference>
<keyword evidence="2" id="KW-1133">Transmembrane helix</keyword>
<feature type="transmembrane region" description="Helical" evidence="2">
    <location>
        <begin position="354"/>
        <end position="372"/>
    </location>
</feature>
<dbReference type="Gene3D" id="1.25.40.10">
    <property type="entry name" value="Tetratricopeptide repeat domain"/>
    <property type="match status" value="1"/>
</dbReference>
<evidence type="ECO:0000256" key="1">
    <source>
        <dbReference type="PROSITE-ProRule" id="PRU00339"/>
    </source>
</evidence>
<reference evidence="3 4" key="1">
    <citation type="submission" date="2017-05" db="EMBL/GenBank/DDBJ databases">
        <authorList>
            <person name="Varghese N."/>
            <person name="Submissions S."/>
        </authorList>
    </citation>
    <scope>NUCLEOTIDE SEQUENCE [LARGE SCALE GENOMIC DNA]</scope>
    <source>
        <strain evidence="3 4">DSM 25457</strain>
    </source>
</reference>
<dbReference type="PANTHER" id="PTHR12558:SF13">
    <property type="entry name" value="CELL DIVISION CYCLE PROTEIN 27 HOMOLOG"/>
    <property type="match status" value="1"/>
</dbReference>
<gene>
    <name evidence="3" type="ORF">SAMN06265222_104183</name>
</gene>
<protein>
    <submittedName>
        <fullName evidence="3">Tetratricopeptide repeat-containing protein</fullName>
    </submittedName>
</protein>
<dbReference type="InterPro" id="IPR011990">
    <property type="entry name" value="TPR-like_helical_dom_sf"/>
</dbReference>
<dbReference type="SMART" id="SM00028">
    <property type="entry name" value="TPR"/>
    <property type="match status" value="5"/>
</dbReference>
<dbReference type="PROSITE" id="PS50005">
    <property type="entry name" value="TPR"/>
    <property type="match status" value="3"/>
</dbReference>
<evidence type="ECO:0000256" key="2">
    <source>
        <dbReference type="SAM" id="Phobius"/>
    </source>
</evidence>
<keyword evidence="2" id="KW-0812">Transmembrane</keyword>
<dbReference type="SUPFAM" id="SSF48452">
    <property type="entry name" value="TPR-like"/>
    <property type="match status" value="2"/>
</dbReference>
<dbReference type="InterPro" id="IPR019734">
    <property type="entry name" value="TPR_rpt"/>
</dbReference>
<dbReference type="EMBL" id="FXUG01000004">
    <property type="protein sequence ID" value="SMP53961.1"/>
    <property type="molecule type" value="Genomic_DNA"/>
</dbReference>
<feature type="transmembrane region" description="Helical" evidence="2">
    <location>
        <begin position="384"/>
        <end position="406"/>
    </location>
</feature>
<feature type="transmembrane region" description="Helical" evidence="2">
    <location>
        <begin position="327"/>
        <end position="348"/>
    </location>
</feature>
<keyword evidence="2" id="KW-0472">Membrane</keyword>
<comment type="caution">
    <text evidence="3">The sequence shown here is derived from an EMBL/GenBank/DDBJ whole genome shotgun (WGS) entry which is preliminary data.</text>
</comment>
<evidence type="ECO:0000313" key="3">
    <source>
        <dbReference type="EMBL" id="SMP53961.1"/>
    </source>
</evidence>
<sequence>MSVDPQEMLLRRAAMLMEQRRFEAAQSELRRVLAENPEHTYAHALLSLALAQDDRIGDDARTEEHRDMLRDSTHHAQQAIASDPNDAIGYYALAVSWHKRDDFDAAIEAGNTAIGLDPYDADAYAIVAASLSRLRRYDETLETVERGLAVDPEHGGCSNLRSLALERLGRGEDAIASAEAQLKRNPDDSTAHAAVGFAHLNRGEHKQAQLAFREALRLDPTDEFARSGMIEAINTGNIFYRTLHRYFVWIGRLNPQTALMIMVGLWLLVNNMDSIAERVPFIAPYTTAITMTYILFALTTWIAKPLMDMLLRLHPFGRHLLNGPERLTSNLIGVLMAFAALSFVAGIALSSINVGMAGVVYCFLLAVFVVATMRMPTKKLKIGVGIASGIVAMMPWIGAIPLFIYGSLGIQFGSQMLASRTQRPF</sequence>
<accession>A0ABY1PZF6</accession>
<dbReference type="Proteomes" id="UP001158067">
    <property type="component" value="Unassembled WGS sequence"/>
</dbReference>